<evidence type="ECO:0000313" key="1">
    <source>
        <dbReference type="EMBL" id="KAL1495064.1"/>
    </source>
</evidence>
<evidence type="ECO:0000313" key="2">
    <source>
        <dbReference type="Proteomes" id="UP001566132"/>
    </source>
</evidence>
<comment type="caution">
    <text evidence="1">The sequence shown here is derived from an EMBL/GenBank/DDBJ whole genome shotgun (WGS) entry which is preliminary data.</text>
</comment>
<feature type="non-terminal residue" evidence="1">
    <location>
        <position position="1"/>
    </location>
</feature>
<dbReference type="AlphaFoldDB" id="A0ABD1EKN1"/>
<protein>
    <submittedName>
        <fullName evidence="1">Uncharacterized protein</fullName>
    </submittedName>
</protein>
<keyword evidence="2" id="KW-1185">Reference proteome</keyword>
<dbReference type="Proteomes" id="UP001566132">
    <property type="component" value="Unassembled WGS sequence"/>
</dbReference>
<name>A0ABD1EKN1_HYPHA</name>
<reference evidence="1 2" key="1">
    <citation type="submission" date="2024-05" db="EMBL/GenBank/DDBJ databases">
        <title>Genetic variation in Jamaican populations of the coffee berry borer (Hypothenemus hampei).</title>
        <authorList>
            <person name="Errbii M."/>
            <person name="Myrie A."/>
        </authorList>
    </citation>
    <scope>NUCLEOTIDE SEQUENCE [LARGE SCALE GENOMIC DNA]</scope>
    <source>
        <strain evidence="1">JA-Hopewell-2020-01-JO</strain>
        <tissue evidence="1">Whole body</tissue>
    </source>
</reference>
<sequence length="57" mass="5481">AAAGAGATSSRIPLTFSGIGSIRVSDEAAETGGDRGYGGWAMGVGEMGGIVGPQKTP</sequence>
<accession>A0ABD1EKN1</accession>
<dbReference type="EMBL" id="JBDJPC010000007">
    <property type="protein sequence ID" value="KAL1495064.1"/>
    <property type="molecule type" value="Genomic_DNA"/>
</dbReference>
<organism evidence="1 2">
    <name type="scientific">Hypothenemus hampei</name>
    <name type="common">Coffee berry borer</name>
    <dbReference type="NCBI Taxonomy" id="57062"/>
    <lineage>
        <taxon>Eukaryota</taxon>
        <taxon>Metazoa</taxon>
        <taxon>Ecdysozoa</taxon>
        <taxon>Arthropoda</taxon>
        <taxon>Hexapoda</taxon>
        <taxon>Insecta</taxon>
        <taxon>Pterygota</taxon>
        <taxon>Neoptera</taxon>
        <taxon>Endopterygota</taxon>
        <taxon>Coleoptera</taxon>
        <taxon>Polyphaga</taxon>
        <taxon>Cucujiformia</taxon>
        <taxon>Curculionidae</taxon>
        <taxon>Scolytinae</taxon>
        <taxon>Hypothenemus</taxon>
    </lineage>
</organism>
<proteinExistence type="predicted"/>
<gene>
    <name evidence="1" type="ORF">ABEB36_010541</name>
</gene>